<keyword evidence="2" id="KW-1185">Reference proteome</keyword>
<dbReference type="InParanoid" id="D0P3S3"/>
<dbReference type="VEuPathDB" id="FungiDB:PITG_21384"/>
<protein>
    <submittedName>
        <fullName evidence="1">Uncharacterized protein</fullName>
    </submittedName>
</protein>
<name>D0P3S3_PHYIT</name>
<reference evidence="2" key="1">
    <citation type="journal article" date="2009" name="Nature">
        <title>Genome sequence and analysis of the Irish potato famine pathogen Phytophthora infestans.</title>
        <authorList>
            <consortium name="The Broad Institute Genome Sequencing Platform"/>
            <person name="Haas B.J."/>
            <person name="Kamoun S."/>
            <person name="Zody M.C."/>
            <person name="Jiang R.H."/>
            <person name="Handsaker R.E."/>
            <person name="Cano L.M."/>
            <person name="Grabherr M."/>
            <person name="Kodira C.D."/>
            <person name="Raffaele S."/>
            <person name="Torto-Alalibo T."/>
            <person name="Bozkurt T.O."/>
            <person name="Ah-Fong A.M."/>
            <person name="Alvarado L."/>
            <person name="Anderson V.L."/>
            <person name="Armstrong M.R."/>
            <person name="Avrova A."/>
            <person name="Baxter L."/>
            <person name="Beynon J."/>
            <person name="Boevink P.C."/>
            <person name="Bollmann S.R."/>
            <person name="Bos J.I."/>
            <person name="Bulone V."/>
            <person name="Cai G."/>
            <person name="Cakir C."/>
            <person name="Carrington J.C."/>
            <person name="Chawner M."/>
            <person name="Conti L."/>
            <person name="Costanzo S."/>
            <person name="Ewan R."/>
            <person name="Fahlgren N."/>
            <person name="Fischbach M.A."/>
            <person name="Fugelstad J."/>
            <person name="Gilroy E.M."/>
            <person name="Gnerre S."/>
            <person name="Green P.J."/>
            <person name="Grenville-Briggs L.J."/>
            <person name="Griffith J."/>
            <person name="Grunwald N.J."/>
            <person name="Horn K."/>
            <person name="Horner N.R."/>
            <person name="Hu C.H."/>
            <person name="Huitema E."/>
            <person name="Jeong D.H."/>
            <person name="Jones A.M."/>
            <person name="Jones J.D."/>
            <person name="Jones R.W."/>
            <person name="Karlsson E.K."/>
            <person name="Kunjeti S.G."/>
            <person name="Lamour K."/>
            <person name="Liu Z."/>
            <person name="Ma L."/>
            <person name="Maclean D."/>
            <person name="Chibucos M.C."/>
            <person name="McDonald H."/>
            <person name="McWalters J."/>
            <person name="Meijer H.J."/>
            <person name="Morgan W."/>
            <person name="Morris P.F."/>
            <person name="Munro C.A."/>
            <person name="O'Neill K."/>
            <person name="Ospina-Giraldo M."/>
            <person name="Pinzon A."/>
            <person name="Pritchard L."/>
            <person name="Ramsahoye B."/>
            <person name="Ren Q."/>
            <person name="Restrepo S."/>
            <person name="Roy S."/>
            <person name="Sadanandom A."/>
            <person name="Savidor A."/>
            <person name="Schornack S."/>
            <person name="Schwartz D.C."/>
            <person name="Schumann U.D."/>
            <person name="Schwessinger B."/>
            <person name="Seyer L."/>
            <person name="Sharpe T."/>
            <person name="Silvar C."/>
            <person name="Song J."/>
            <person name="Studholme D.J."/>
            <person name="Sykes S."/>
            <person name="Thines M."/>
            <person name="van de Vondervoort P.J."/>
            <person name="Phuntumart V."/>
            <person name="Wawra S."/>
            <person name="Weide R."/>
            <person name="Win J."/>
            <person name="Young C."/>
            <person name="Zhou S."/>
            <person name="Fry W."/>
            <person name="Meyers B.C."/>
            <person name="van West P."/>
            <person name="Ristaino J."/>
            <person name="Govers F."/>
            <person name="Birch P.R."/>
            <person name="Whisson S.C."/>
            <person name="Judelson H.S."/>
            <person name="Nusbaum C."/>
        </authorList>
    </citation>
    <scope>NUCLEOTIDE SEQUENCE [LARGE SCALE GENOMIC DNA]</scope>
    <source>
        <strain evidence="2">T30-4</strain>
    </source>
</reference>
<accession>D0P3S3</accession>
<dbReference type="HOGENOM" id="CLU_1800229_0_0_1"/>
<dbReference type="RefSeq" id="XP_002895047.1">
    <property type="nucleotide sequence ID" value="XM_002895001.1"/>
</dbReference>
<evidence type="ECO:0000313" key="1">
    <source>
        <dbReference type="EMBL" id="EEY61729.1"/>
    </source>
</evidence>
<dbReference type="KEGG" id="pif:PITG_21384"/>
<sequence>MASMKKDSGEFAKKLSYAEFSFAKFARMLEEKDDVFDDRGSSIFFMRAFQMRIEMCAYGREHDSTLCVLDVRSQALIGRLHDLAWPTPILVHVNNCRSMVINRLQPFRLLQEHLHPVLSVPNLRHQLHRCSFYPSGSSDFFGDA</sequence>
<dbReference type="GeneID" id="9466647"/>
<gene>
    <name evidence="1" type="ORF">PITG_21384</name>
</gene>
<dbReference type="EMBL" id="DS028419">
    <property type="protein sequence ID" value="EEY61729.1"/>
    <property type="molecule type" value="Genomic_DNA"/>
</dbReference>
<proteinExistence type="predicted"/>
<organism evidence="1 2">
    <name type="scientific">Phytophthora infestans (strain T30-4)</name>
    <name type="common">Potato late blight agent</name>
    <dbReference type="NCBI Taxonomy" id="403677"/>
    <lineage>
        <taxon>Eukaryota</taxon>
        <taxon>Sar</taxon>
        <taxon>Stramenopiles</taxon>
        <taxon>Oomycota</taxon>
        <taxon>Peronosporomycetes</taxon>
        <taxon>Peronosporales</taxon>
        <taxon>Peronosporaceae</taxon>
        <taxon>Phytophthora</taxon>
    </lineage>
</organism>
<evidence type="ECO:0000313" key="2">
    <source>
        <dbReference type="Proteomes" id="UP000006643"/>
    </source>
</evidence>
<dbReference type="Proteomes" id="UP000006643">
    <property type="component" value="Unassembled WGS sequence"/>
</dbReference>
<dbReference type="AlphaFoldDB" id="D0P3S3"/>